<reference evidence="4" key="1">
    <citation type="journal article" date="2019" name="Sci. Rep.">
        <title>Draft genome of Tanacetum cinerariifolium, the natural source of mosquito coil.</title>
        <authorList>
            <person name="Yamashiro T."/>
            <person name="Shiraishi A."/>
            <person name="Satake H."/>
            <person name="Nakayama K."/>
        </authorList>
    </citation>
    <scope>NUCLEOTIDE SEQUENCE</scope>
</reference>
<gene>
    <name evidence="4" type="ORF">Tci_025444</name>
</gene>
<accession>A0A6L2KW04</accession>
<feature type="domain" description="Retroviral polymerase SH3-like" evidence="3">
    <location>
        <begin position="290"/>
        <end position="335"/>
    </location>
</feature>
<evidence type="ECO:0000256" key="1">
    <source>
        <dbReference type="SAM" id="MobiDB-lite"/>
    </source>
</evidence>
<dbReference type="SUPFAM" id="SSF53098">
    <property type="entry name" value="Ribonuclease H-like"/>
    <property type="match status" value="1"/>
</dbReference>
<dbReference type="EMBL" id="BKCJ010003178">
    <property type="protein sequence ID" value="GEU53466.1"/>
    <property type="molecule type" value="Genomic_DNA"/>
</dbReference>
<evidence type="ECO:0000259" key="2">
    <source>
        <dbReference type="Pfam" id="PF13976"/>
    </source>
</evidence>
<feature type="region of interest" description="Disordered" evidence="1">
    <location>
        <begin position="375"/>
        <end position="400"/>
    </location>
</feature>
<feature type="domain" description="GAG-pre-integrase" evidence="2">
    <location>
        <begin position="105"/>
        <end position="177"/>
    </location>
</feature>
<dbReference type="InterPro" id="IPR025724">
    <property type="entry name" value="GAG-pre-integrase_dom"/>
</dbReference>
<sequence>MVKPRSEKTKKHRPAMVGLVMSPTVEEVDKVVRRWQSGQRWRWQSGQKWLACGQKRYHCKKDVARGHGSIGKFCDADLEVAFKRDTCFVCNLKGVDPLSGTRGTNLYTINLNEMTSSSPNFLITRSTSTKSWLWHRRLSHLNFYTINKLAKNNLVTGLPKFKYTKDHICPYCKQGKSKKISYKPKPVPSTDHKLHMLCMDLCRPMRVDCISGKKYILNRVFERRNCTLVEAARTPLICCKAPLYLWDDVVATVFSTYNRSIIHIRFNKTPYEIIIGQKIDISFFYVFGALCYPMNDRDDRGKLKGKCDIGFFIGYSGNGHGYRVYNRRTMKEMETINNCSCYSLSDALLLETLLTPLTSTIVKLQAPIPTKSFTDPLNIASTSGTSGEAGQPEDETQNDNDAVLDDNVFVNPFGTPSTELIESSSRSFDPSNMHTFYQMYSSQHKWTKAHPIQQVLGNPSKPVMMRKQLVTDPEMFFYALTVSTFEPENIKEAMADHNWIEAIQKEIH</sequence>
<dbReference type="PANTHER" id="PTHR42648">
    <property type="entry name" value="TRANSPOSASE, PUTATIVE-RELATED"/>
    <property type="match status" value="1"/>
</dbReference>
<evidence type="ECO:0000313" key="4">
    <source>
        <dbReference type="EMBL" id="GEU53466.1"/>
    </source>
</evidence>
<dbReference type="InterPro" id="IPR057670">
    <property type="entry name" value="SH3_retrovirus"/>
</dbReference>
<proteinExistence type="predicted"/>
<dbReference type="Pfam" id="PF13976">
    <property type="entry name" value="gag_pre-integrs"/>
    <property type="match status" value="1"/>
</dbReference>
<feature type="compositionally biased region" description="Polar residues" evidence="1">
    <location>
        <begin position="375"/>
        <end position="388"/>
    </location>
</feature>
<name>A0A6L2KW04_TANCI</name>
<evidence type="ECO:0000259" key="3">
    <source>
        <dbReference type="Pfam" id="PF25597"/>
    </source>
</evidence>
<comment type="caution">
    <text evidence="4">The sequence shown here is derived from an EMBL/GenBank/DDBJ whole genome shotgun (WGS) entry which is preliminary data.</text>
</comment>
<dbReference type="InterPro" id="IPR039537">
    <property type="entry name" value="Retrotran_Ty1/copia-like"/>
</dbReference>
<dbReference type="Pfam" id="PF25597">
    <property type="entry name" value="SH3_retrovirus"/>
    <property type="match status" value="1"/>
</dbReference>
<dbReference type="PANTHER" id="PTHR42648:SF18">
    <property type="entry name" value="RETROTRANSPOSON, UNCLASSIFIED-LIKE PROTEIN"/>
    <property type="match status" value="1"/>
</dbReference>
<protein>
    <submittedName>
        <fullName evidence="4">Integrase, catalytic region, zinc finger, CCHC-type, peptidase aspartic, catalytic</fullName>
    </submittedName>
</protein>
<dbReference type="InterPro" id="IPR012337">
    <property type="entry name" value="RNaseH-like_sf"/>
</dbReference>
<dbReference type="AlphaFoldDB" id="A0A6L2KW04"/>
<organism evidence="4">
    <name type="scientific">Tanacetum cinerariifolium</name>
    <name type="common">Dalmatian daisy</name>
    <name type="synonym">Chrysanthemum cinerariifolium</name>
    <dbReference type="NCBI Taxonomy" id="118510"/>
    <lineage>
        <taxon>Eukaryota</taxon>
        <taxon>Viridiplantae</taxon>
        <taxon>Streptophyta</taxon>
        <taxon>Embryophyta</taxon>
        <taxon>Tracheophyta</taxon>
        <taxon>Spermatophyta</taxon>
        <taxon>Magnoliopsida</taxon>
        <taxon>eudicotyledons</taxon>
        <taxon>Gunneridae</taxon>
        <taxon>Pentapetalae</taxon>
        <taxon>asterids</taxon>
        <taxon>campanulids</taxon>
        <taxon>Asterales</taxon>
        <taxon>Asteraceae</taxon>
        <taxon>Asteroideae</taxon>
        <taxon>Anthemideae</taxon>
        <taxon>Anthemidinae</taxon>
        <taxon>Tanacetum</taxon>
    </lineage>
</organism>
<feature type="compositionally biased region" description="Acidic residues" evidence="1">
    <location>
        <begin position="391"/>
        <end position="400"/>
    </location>
</feature>